<proteinExistence type="predicted"/>
<dbReference type="Proteomes" id="UP000034350">
    <property type="component" value="Unassembled WGS sequence"/>
</dbReference>
<sequence length="183" mass="22130">MKHTKDDLKKYIVLLERLEVLYNMYNDVDKYPKYRSRILKKYIKKEYKKISKSKKLRKVKDLQYFLNKSDLIYNLDFKEHFKTINNEFDLLKFYDKILLFFKKKYKSVFELVTETTLNKNVFCVDCKRELKGTMIKYHVQGKKHNKNKKSGRFLNLIGNKEQLKKSALFIVDKINKEKGCGDV</sequence>
<keyword evidence="2" id="KW-1185">Reference proteome</keyword>
<comment type="caution">
    <text evidence="1">The sequence shown here is derived from an EMBL/GenBank/DDBJ whole genome shotgun (WGS) entry which is preliminary data.</text>
</comment>
<evidence type="ECO:0000313" key="2">
    <source>
        <dbReference type="Proteomes" id="UP000034350"/>
    </source>
</evidence>
<dbReference type="VEuPathDB" id="MicrosporidiaDB:G9O61_00g000830"/>
<dbReference type="VEuPathDB" id="MicrosporidiaDB:AAJ76_400003418"/>
<name>A0A0F9WDL2_9MICR</name>
<protein>
    <recommendedName>
        <fullName evidence="3">Matrin-type domain-containing protein</fullName>
    </recommendedName>
</protein>
<reference evidence="1 2" key="1">
    <citation type="journal article" date="2015" name="Environ. Microbiol.">
        <title>Genome analyses suggest the presence of polyploidy and recent human-driven expansions in eight global populations of the honeybee pathogen Nosema ceranae.</title>
        <authorList>
            <person name="Pelin A."/>
            <person name="Selman M."/>
            <person name="Aris-Brosou S."/>
            <person name="Farinelli L."/>
            <person name="Corradi N."/>
        </authorList>
    </citation>
    <scope>NUCLEOTIDE SEQUENCE [LARGE SCALE GENOMIC DNA]</scope>
    <source>
        <strain evidence="1 2">PA08 1199</strain>
    </source>
</reference>
<evidence type="ECO:0000313" key="1">
    <source>
        <dbReference type="EMBL" id="KKO74880.1"/>
    </source>
</evidence>
<evidence type="ECO:0008006" key="3">
    <source>
        <dbReference type="Google" id="ProtNLM"/>
    </source>
</evidence>
<gene>
    <name evidence="1" type="ORF">AAJ76_400003418</name>
</gene>
<dbReference type="RefSeq" id="XP_024330622.1">
    <property type="nucleotide sequence ID" value="XM_024475475.1"/>
</dbReference>
<accession>A0A0F9WDL2</accession>
<dbReference type="EMBL" id="JPQZ01000040">
    <property type="protein sequence ID" value="KKO74880.1"/>
    <property type="molecule type" value="Genomic_DNA"/>
</dbReference>
<dbReference type="GeneID" id="36320420"/>
<organism evidence="1 2">
    <name type="scientific">Vairimorpha ceranae</name>
    <dbReference type="NCBI Taxonomy" id="40302"/>
    <lineage>
        <taxon>Eukaryota</taxon>
        <taxon>Fungi</taxon>
        <taxon>Fungi incertae sedis</taxon>
        <taxon>Microsporidia</taxon>
        <taxon>Nosematidae</taxon>
        <taxon>Vairimorpha</taxon>
    </lineage>
</organism>
<dbReference type="AlphaFoldDB" id="A0A0F9WDL2"/>